<accession>A0AAC9U0F4</accession>
<keyword evidence="3" id="KW-0813">Transport</keyword>
<proteinExistence type="inferred from homology"/>
<feature type="transmembrane region" description="Helical" evidence="8">
    <location>
        <begin position="60"/>
        <end position="80"/>
    </location>
</feature>
<evidence type="ECO:0000256" key="1">
    <source>
        <dbReference type="ARBA" id="ARBA00004651"/>
    </source>
</evidence>
<comment type="subcellular location">
    <subcellularLocation>
        <location evidence="1">Cell membrane</location>
        <topology evidence="1">Multi-pass membrane protein</topology>
    </subcellularLocation>
</comment>
<keyword evidence="4" id="KW-1003">Cell membrane</keyword>
<evidence type="ECO:0000256" key="8">
    <source>
        <dbReference type="SAM" id="Phobius"/>
    </source>
</evidence>
<evidence type="ECO:0000256" key="4">
    <source>
        <dbReference type="ARBA" id="ARBA00022475"/>
    </source>
</evidence>
<name>A0AAC9U0F4_9GAMM</name>
<evidence type="ECO:0000256" key="3">
    <source>
        <dbReference type="ARBA" id="ARBA00022448"/>
    </source>
</evidence>
<dbReference type="RefSeq" id="WP_088905628.1">
    <property type="nucleotide sequence ID" value="NZ_CP022272.1"/>
</dbReference>
<keyword evidence="5 8" id="KW-0812">Transmembrane</keyword>
<feature type="domain" description="YidE/YbjL duplication" evidence="9">
    <location>
        <begin position="16"/>
        <end position="179"/>
    </location>
</feature>
<feature type="transmembrane region" description="Helical" evidence="8">
    <location>
        <begin position="476"/>
        <end position="499"/>
    </location>
</feature>
<comment type="similarity">
    <text evidence="2">Belongs to the AAE transporter (TC 2.A.81) family.</text>
</comment>
<feature type="transmembrane region" description="Helical" evidence="8">
    <location>
        <begin position="34"/>
        <end position="54"/>
    </location>
</feature>
<feature type="domain" description="YidE/YbjL duplication" evidence="9">
    <location>
        <begin position="392"/>
        <end position="558"/>
    </location>
</feature>
<evidence type="ECO:0000259" key="9">
    <source>
        <dbReference type="Pfam" id="PF06826"/>
    </source>
</evidence>
<gene>
    <name evidence="10" type="ORF">CFF01_17475</name>
</gene>
<evidence type="ECO:0000256" key="2">
    <source>
        <dbReference type="ARBA" id="ARBA00009854"/>
    </source>
</evidence>
<dbReference type="GO" id="GO:0005886">
    <property type="term" value="C:plasma membrane"/>
    <property type="evidence" value="ECO:0007669"/>
    <property type="project" value="UniProtKB-SubCell"/>
</dbReference>
<dbReference type="PANTHER" id="PTHR30445">
    <property type="entry name" value="K(+)_H(+) ANTIPORTER SUBUNIT KHTT"/>
    <property type="match status" value="1"/>
</dbReference>
<feature type="transmembrane region" description="Helical" evidence="8">
    <location>
        <begin position="160"/>
        <end position="182"/>
    </location>
</feature>
<evidence type="ECO:0000313" key="11">
    <source>
        <dbReference type="Proteomes" id="UP000198233"/>
    </source>
</evidence>
<dbReference type="PANTHER" id="PTHR30445:SF9">
    <property type="match status" value="1"/>
</dbReference>
<evidence type="ECO:0000256" key="6">
    <source>
        <dbReference type="ARBA" id="ARBA00022989"/>
    </source>
</evidence>
<evidence type="ECO:0000256" key="7">
    <source>
        <dbReference type="ARBA" id="ARBA00023136"/>
    </source>
</evidence>
<feature type="transmembrane region" description="Helical" evidence="8">
    <location>
        <begin position="451"/>
        <end position="470"/>
    </location>
</feature>
<keyword evidence="6 8" id="KW-1133">Transmembrane helix</keyword>
<evidence type="ECO:0000256" key="5">
    <source>
        <dbReference type="ARBA" id="ARBA00022692"/>
    </source>
</evidence>
<dbReference type="Proteomes" id="UP000198233">
    <property type="component" value="Chromosome"/>
</dbReference>
<feature type="transmembrane region" description="Helical" evidence="8">
    <location>
        <begin position="411"/>
        <end position="431"/>
    </location>
</feature>
<dbReference type="InterPro" id="IPR050144">
    <property type="entry name" value="AAE_transporter"/>
</dbReference>
<organism evidence="10 11">
    <name type="scientific">Shewanella marisflavi</name>
    <dbReference type="NCBI Taxonomy" id="260364"/>
    <lineage>
        <taxon>Bacteria</taxon>
        <taxon>Pseudomonadati</taxon>
        <taxon>Pseudomonadota</taxon>
        <taxon>Gammaproteobacteria</taxon>
        <taxon>Alteromonadales</taxon>
        <taxon>Shewanellaceae</taxon>
        <taxon>Shewanella</taxon>
    </lineage>
</organism>
<reference evidence="10 11" key="1">
    <citation type="submission" date="2017-06" db="EMBL/GenBank/DDBJ databases">
        <title>Complete genome sequence of Shewanella marisflavi EP1 associated with anaerobic 2,4-dinitrotoluene reduction and salt tolerance.</title>
        <authorList>
            <person name="Huang J."/>
        </authorList>
    </citation>
    <scope>NUCLEOTIDE SEQUENCE [LARGE SCALE GENOMIC DNA]</scope>
    <source>
        <strain evidence="10 11">EP1</strain>
    </source>
</reference>
<feature type="transmembrane region" description="Helical" evidence="8">
    <location>
        <begin position="6"/>
        <end position="27"/>
    </location>
</feature>
<dbReference type="EMBL" id="CP022272">
    <property type="protein sequence ID" value="ASJ98235.1"/>
    <property type="molecule type" value="Genomic_DNA"/>
</dbReference>
<dbReference type="Pfam" id="PF06826">
    <property type="entry name" value="Asp-Al_Ex"/>
    <property type="match status" value="2"/>
</dbReference>
<dbReference type="InterPro" id="IPR006512">
    <property type="entry name" value="YidE_YbjL"/>
</dbReference>
<feature type="transmembrane region" description="Helical" evidence="8">
    <location>
        <begin position="537"/>
        <end position="559"/>
    </location>
</feature>
<evidence type="ECO:0000313" key="10">
    <source>
        <dbReference type="EMBL" id="ASJ98235.1"/>
    </source>
</evidence>
<keyword evidence="7 8" id="KW-0472">Membrane</keyword>
<protein>
    <recommendedName>
        <fullName evidence="9">YidE/YbjL duplication domain-containing protein</fullName>
    </recommendedName>
</protein>
<feature type="transmembrane region" description="Helical" evidence="8">
    <location>
        <begin position="92"/>
        <end position="113"/>
    </location>
</feature>
<dbReference type="AlphaFoldDB" id="A0AAC9U0F4"/>
<sequence length="562" mass="60938">METLQNIFNFSPYFPILITLVLGFLVGKISVGRFSLGSIVGTLLVGMLVGLNGVEITPSVRWVFFGFFMYVVGYQGGYHLISTLKLRKKSILLASVLMSLVAVSTLAIASWLFELDLYMAIGMTAGSFVHPEIISAAIDAIGDFSGVSEAAKNLAQSEIILGYMLTVIFGVLGPVIMMSWFFPKVMPKVMGFQTESSDLLDVTPSAMRKPINSAHSIVRRVFEVNQESTVVGKTLQQLTAPSIDIIFELSRASNSDQGLKDGDPIAIGDIITITGRHNALFYFDDNLLGTELPCDSQTNVSEESYLMQVNTPELVGLSLQQVKTALNQSTHRGVCITELLRDEQALEITPDLVVKRHDILQITGSSCDVQLVKNDFSQRSPNSGVNQALFGAGLVLAYMISMWHLNIGGIYLYFSMGLSSLVSGIAVGWACHKINPLDMLPVDTSNAVRNVSLLVFTAITGLYFGPKMIYAMNASGIKVALVGSAVVLISQLLSFAIAYRIFRIKSPSDLIGCVSGSQHSGLGMPAIYKQDGFKSTIHALAVSYITSSFLMLIVVSMVLNLM</sequence>
<dbReference type="KEGG" id="smav:CFF01_17475"/>
<feature type="transmembrane region" description="Helical" evidence="8">
    <location>
        <begin position="388"/>
        <end position="405"/>
    </location>
</feature>